<comment type="caution">
    <text evidence="1">The sequence shown here is derived from an EMBL/GenBank/DDBJ whole genome shotgun (WGS) entry which is preliminary data.</text>
</comment>
<evidence type="ECO:0000313" key="1">
    <source>
        <dbReference type="EMBL" id="KAF1771493.1"/>
    </source>
</evidence>
<dbReference type="KEGG" id="crq:GCK72_003320"/>
<sequence length="122" mass="14129">MSVTSLSSGSASFDLSVSLFEAFDFTPMQLAFQLNAQQQKRRNSSLNLFLAEDYLSLMQKKELRRLPKVEGNSWKCFSGETIKKERPLKEERPIKMERPDQFPVVKLTIFEVDSVTTHYFDV</sequence>
<dbReference type="Proteomes" id="UP000483820">
    <property type="component" value="Chromosome I"/>
</dbReference>
<dbReference type="AlphaFoldDB" id="A0A6A5HY16"/>
<dbReference type="GeneID" id="78773590"/>
<proteinExistence type="predicted"/>
<evidence type="ECO:0000313" key="2">
    <source>
        <dbReference type="Proteomes" id="UP000483820"/>
    </source>
</evidence>
<organism evidence="1 2">
    <name type="scientific">Caenorhabditis remanei</name>
    <name type="common">Caenorhabditis vulgaris</name>
    <dbReference type="NCBI Taxonomy" id="31234"/>
    <lineage>
        <taxon>Eukaryota</taxon>
        <taxon>Metazoa</taxon>
        <taxon>Ecdysozoa</taxon>
        <taxon>Nematoda</taxon>
        <taxon>Chromadorea</taxon>
        <taxon>Rhabditida</taxon>
        <taxon>Rhabditina</taxon>
        <taxon>Rhabditomorpha</taxon>
        <taxon>Rhabditoidea</taxon>
        <taxon>Rhabditidae</taxon>
        <taxon>Peloderinae</taxon>
        <taxon>Caenorhabditis</taxon>
    </lineage>
</organism>
<accession>A0A6A5HY16</accession>
<dbReference type="RefSeq" id="XP_053592612.1">
    <property type="nucleotide sequence ID" value="XM_053723967.1"/>
</dbReference>
<protein>
    <submittedName>
        <fullName evidence="1">Uncharacterized protein</fullName>
    </submittedName>
</protein>
<reference evidence="1 2" key="1">
    <citation type="submission" date="2019-12" db="EMBL/GenBank/DDBJ databases">
        <title>Chromosome-level assembly of the Caenorhabditis remanei genome.</title>
        <authorList>
            <person name="Teterina A.A."/>
            <person name="Willis J.H."/>
            <person name="Phillips P.C."/>
        </authorList>
    </citation>
    <scope>NUCLEOTIDE SEQUENCE [LARGE SCALE GENOMIC DNA]</scope>
    <source>
        <strain evidence="1 2">PX506</strain>
        <tissue evidence="1">Whole organism</tissue>
    </source>
</reference>
<name>A0A6A5HY16_CAERE</name>
<dbReference type="CTD" id="78773590"/>
<dbReference type="EMBL" id="WUAV01000001">
    <property type="protein sequence ID" value="KAF1771493.1"/>
    <property type="molecule type" value="Genomic_DNA"/>
</dbReference>
<gene>
    <name evidence="1" type="ORF">GCK72_003320</name>
</gene>